<keyword evidence="7" id="KW-0239">DNA-directed DNA polymerase</keyword>
<evidence type="ECO:0000256" key="8">
    <source>
        <dbReference type="ARBA" id="ARBA00023125"/>
    </source>
</evidence>
<dbReference type="GO" id="GO:0009360">
    <property type="term" value="C:DNA polymerase III complex"/>
    <property type="evidence" value="ECO:0007669"/>
    <property type="project" value="InterPro"/>
</dbReference>
<dbReference type="GO" id="GO:0003677">
    <property type="term" value="F:DNA binding"/>
    <property type="evidence" value="ECO:0007669"/>
    <property type="project" value="UniProtKB-KW"/>
</dbReference>
<keyword evidence="4" id="KW-0808">Transferase</keyword>
<gene>
    <name evidence="10" type="ORF">LCGC14_0470340</name>
</gene>
<dbReference type="GO" id="GO:0006271">
    <property type="term" value="P:DNA strand elongation involved in DNA replication"/>
    <property type="evidence" value="ECO:0007669"/>
    <property type="project" value="TreeGrafter"/>
</dbReference>
<dbReference type="Pfam" id="PF02767">
    <property type="entry name" value="DNA_pol3_beta_2"/>
    <property type="match status" value="1"/>
</dbReference>
<proteinExistence type="inferred from homology"/>
<dbReference type="Gene3D" id="3.10.150.10">
    <property type="entry name" value="DNA Polymerase III, subunit A, domain 2"/>
    <property type="match status" value="1"/>
</dbReference>
<keyword evidence="6" id="KW-0235">DNA replication</keyword>
<evidence type="ECO:0000256" key="4">
    <source>
        <dbReference type="ARBA" id="ARBA00022679"/>
    </source>
</evidence>
<keyword evidence="3" id="KW-0963">Cytoplasm</keyword>
<dbReference type="GO" id="GO:0008408">
    <property type="term" value="F:3'-5' exonuclease activity"/>
    <property type="evidence" value="ECO:0007669"/>
    <property type="project" value="InterPro"/>
</dbReference>
<evidence type="ECO:0000256" key="6">
    <source>
        <dbReference type="ARBA" id="ARBA00022705"/>
    </source>
</evidence>
<name>A0A0F9SCH0_9ZZZZ</name>
<evidence type="ECO:0000256" key="1">
    <source>
        <dbReference type="ARBA" id="ARBA00004496"/>
    </source>
</evidence>
<dbReference type="InterPro" id="IPR046938">
    <property type="entry name" value="DNA_clamp_sf"/>
</dbReference>
<reference evidence="10" key="1">
    <citation type="journal article" date="2015" name="Nature">
        <title>Complex archaea that bridge the gap between prokaryotes and eukaryotes.</title>
        <authorList>
            <person name="Spang A."/>
            <person name="Saw J.H."/>
            <person name="Jorgensen S.L."/>
            <person name="Zaremba-Niedzwiedzka K."/>
            <person name="Martijn J."/>
            <person name="Lind A.E."/>
            <person name="van Eijk R."/>
            <person name="Schleper C."/>
            <person name="Guy L."/>
            <person name="Ettema T.J."/>
        </authorList>
    </citation>
    <scope>NUCLEOTIDE SEQUENCE</scope>
</reference>
<dbReference type="GO" id="GO:0003887">
    <property type="term" value="F:DNA-directed DNA polymerase activity"/>
    <property type="evidence" value="ECO:0007669"/>
    <property type="project" value="UniProtKB-KW"/>
</dbReference>
<dbReference type="EMBL" id="LAZR01000497">
    <property type="protein sequence ID" value="KKN66565.1"/>
    <property type="molecule type" value="Genomic_DNA"/>
</dbReference>
<dbReference type="SUPFAM" id="SSF55979">
    <property type="entry name" value="DNA clamp"/>
    <property type="match status" value="1"/>
</dbReference>
<dbReference type="InterPro" id="IPR001001">
    <property type="entry name" value="DNA_polIII_beta"/>
</dbReference>
<dbReference type="PANTHER" id="PTHR30478:SF0">
    <property type="entry name" value="BETA SLIDING CLAMP"/>
    <property type="match status" value="1"/>
</dbReference>
<dbReference type="Gene3D" id="3.70.10.10">
    <property type="match status" value="1"/>
</dbReference>
<comment type="caution">
    <text evidence="10">The sequence shown here is derived from an EMBL/GenBank/DDBJ whole genome shotgun (WGS) entry which is preliminary data.</text>
</comment>
<comment type="subcellular location">
    <subcellularLocation>
        <location evidence="1">Cytoplasm</location>
    </subcellularLocation>
</comment>
<protein>
    <recommendedName>
        <fullName evidence="9">DNA polymerase III beta sliding clamp central domain-containing protein</fullName>
    </recommendedName>
</protein>
<keyword evidence="8" id="KW-0238">DNA-binding</keyword>
<evidence type="ECO:0000256" key="3">
    <source>
        <dbReference type="ARBA" id="ARBA00022490"/>
    </source>
</evidence>
<evidence type="ECO:0000313" key="10">
    <source>
        <dbReference type="EMBL" id="KKN66565.1"/>
    </source>
</evidence>
<evidence type="ECO:0000256" key="7">
    <source>
        <dbReference type="ARBA" id="ARBA00022932"/>
    </source>
</evidence>
<dbReference type="PANTHER" id="PTHR30478">
    <property type="entry name" value="DNA POLYMERASE III SUBUNIT BETA"/>
    <property type="match status" value="1"/>
</dbReference>
<comment type="similarity">
    <text evidence="2">Belongs to the beta sliding clamp family.</text>
</comment>
<sequence length="374" mass="42112">MEFKIPVDELQGIISRLSNVVKVNESGITGMILIDAGDDVKFKATDGNVNLVVTAKEVEVIEKGKVLLNLDKVKGYIMKFVPLIEDYGTKDFHFVVSDKLGLIKTKTCFQSGKPAYKKLKFEVFKPELYPIIKPFGEAQLIVNSNILKRGINRVLHCVNPGEVRKAITGVGITILQDSIVFAGTNGVKLAEFSIDINADLIQDTKVMSYNLASILRSTLDDDAQVFVIFDGRYIYIKSNNLYIIGNLIIGEDFPNYRPMFDLDRVISFPRVDFIDTIHAVMDVLDAEDNHRLTLNFNDKTLTIKNDRVDSVQTFDEPFESNLDIDVNGEFLDSLLHDFIGESLELNFTDGNNYIVFKASDNEKHTALLTVVKRR</sequence>
<dbReference type="SMART" id="SM00480">
    <property type="entry name" value="POL3Bc"/>
    <property type="match status" value="1"/>
</dbReference>
<dbReference type="GO" id="GO:0005737">
    <property type="term" value="C:cytoplasm"/>
    <property type="evidence" value="ECO:0007669"/>
    <property type="project" value="UniProtKB-SubCell"/>
</dbReference>
<keyword evidence="5" id="KW-0548">Nucleotidyltransferase</keyword>
<accession>A0A0F9SCH0</accession>
<feature type="domain" description="DNA polymerase III beta sliding clamp central" evidence="9">
    <location>
        <begin position="142"/>
        <end position="255"/>
    </location>
</feature>
<organism evidence="10">
    <name type="scientific">marine sediment metagenome</name>
    <dbReference type="NCBI Taxonomy" id="412755"/>
    <lineage>
        <taxon>unclassified sequences</taxon>
        <taxon>metagenomes</taxon>
        <taxon>ecological metagenomes</taxon>
    </lineage>
</organism>
<evidence type="ECO:0000259" key="9">
    <source>
        <dbReference type="Pfam" id="PF02767"/>
    </source>
</evidence>
<dbReference type="AlphaFoldDB" id="A0A0F9SCH0"/>
<evidence type="ECO:0000256" key="2">
    <source>
        <dbReference type="ARBA" id="ARBA00010752"/>
    </source>
</evidence>
<dbReference type="InterPro" id="IPR022637">
    <property type="entry name" value="DNA_polIII_beta_cen"/>
</dbReference>
<evidence type="ECO:0000256" key="5">
    <source>
        <dbReference type="ARBA" id="ARBA00022695"/>
    </source>
</evidence>